<proteinExistence type="predicted"/>
<organism evidence="1 2">
    <name type="scientific">Botryotinia fuckeliana (strain T4)</name>
    <name type="common">Noble rot fungus</name>
    <name type="synonym">Botrytis cinerea</name>
    <dbReference type="NCBI Taxonomy" id="999810"/>
    <lineage>
        <taxon>Eukaryota</taxon>
        <taxon>Fungi</taxon>
        <taxon>Dikarya</taxon>
        <taxon>Ascomycota</taxon>
        <taxon>Pezizomycotina</taxon>
        <taxon>Leotiomycetes</taxon>
        <taxon>Helotiales</taxon>
        <taxon>Sclerotiniaceae</taxon>
        <taxon>Botrytis</taxon>
    </lineage>
</organism>
<dbReference type="HOGENOM" id="CLU_3124835_0_0_1"/>
<dbReference type="AlphaFoldDB" id="G2YFG5"/>
<dbReference type="EMBL" id="FQ790326">
    <property type="protein sequence ID" value="CCD50513.1"/>
    <property type="molecule type" value="Genomic_DNA"/>
</dbReference>
<reference evidence="2" key="1">
    <citation type="journal article" date="2011" name="PLoS Genet.">
        <title>Genomic analysis of the necrotrophic fungal pathogens Sclerotinia sclerotiorum and Botrytis cinerea.</title>
        <authorList>
            <person name="Amselem J."/>
            <person name="Cuomo C.A."/>
            <person name="van Kan J.A."/>
            <person name="Viaud M."/>
            <person name="Benito E.P."/>
            <person name="Couloux A."/>
            <person name="Coutinho P.M."/>
            <person name="de Vries R.P."/>
            <person name="Dyer P.S."/>
            <person name="Fillinger S."/>
            <person name="Fournier E."/>
            <person name="Gout L."/>
            <person name="Hahn M."/>
            <person name="Kohn L."/>
            <person name="Lapalu N."/>
            <person name="Plummer K.M."/>
            <person name="Pradier J.M."/>
            <person name="Quevillon E."/>
            <person name="Sharon A."/>
            <person name="Simon A."/>
            <person name="ten Have A."/>
            <person name="Tudzynski B."/>
            <person name="Tudzynski P."/>
            <person name="Wincker P."/>
            <person name="Andrew M."/>
            <person name="Anthouard V."/>
            <person name="Beever R.E."/>
            <person name="Beffa R."/>
            <person name="Benoit I."/>
            <person name="Bouzid O."/>
            <person name="Brault B."/>
            <person name="Chen Z."/>
            <person name="Choquer M."/>
            <person name="Collemare J."/>
            <person name="Cotton P."/>
            <person name="Danchin E.G."/>
            <person name="Da Silva C."/>
            <person name="Gautier A."/>
            <person name="Giraud C."/>
            <person name="Giraud T."/>
            <person name="Gonzalez C."/>
            <person name="Grossetete S."/>
            <person name="Guldener U."/>
            <person name="Henrissat B."/>
            <person name="Howlett B.J."/>
            <person name="Kodira C."/>
            <person name="Kretschmer M."/>
            <person name="Lappartient A."/>
            <person name="Leroch M."/>
            <person name="Levis C."/>
            <person name="Mauceli E."/>
            <person name="Neuveglise C."/>
            <person name="Oeser B."/>
            <person name="Pearson M."/>
            <person name="Poulain J."/>
            <person name="Poussereau N."/>
            <person name="Quesneville H."/>
            <person name="Rascle C."/>
            <person name="Schumacher J."/>
            <person name="Segurens B."/>
            <person name="Sexton A."/>
            <person name="Silva E."/>
            <person name="Sirven C."/>
            <person name="Soanes D.M."/>
            <person name="Talbot N.J."/>
            <person name="Templeton M."/>
            <person name="Yandava C."/>
            <person name="Yarden O."/>
            <person name="Zeng Q."/>
            <person name="Rollins J.A."/>
            <person name="Lebrun M.H."/>
            <person name="Dickman M."/>
        </authorList>
    </citation>
    <scope>NUCLEOTIDE SEQUENCE [LARGE SCALE GENOMIC DNA]</scope>
    <source>
        <strain evidence="2">T4</strain>
    </source>
</reference>
<dbReference type="InParanoid" id="G2YFG5"/>
<accession>G2YFG5</accession>
<evidence type="ECO:0000313" key="2">
    <source>
        <dbReference type="Proteomes" id="UP000008177"/>
    </source>
</evidence>
<dbReference type="Proteomes" id="UP000008177">
    <property type="component" value="Unplaced contigs"/>
</dbReference>
<sequence length="50" mass="5525">MTVPNCPLFGPIERAPITMAWVEALHRPLYHGDMFGEVCKGFGGYMGDIV</sequence>
<evidence type="ECO:0000313" key="1">
    <source>
        <dbReference type="EMBL" id="CCD50513.1"/>
    </source>
</evidence>
<name>G2YFG5_BOTF4</name>
<protein>
    <submittedName>
        <fullName evidence="1">Uncharacterized protein</fullName>
    </submittedName>
</protein>
<gene>
    <name evidence="1" type="ORF">BofuT4_uP089120.1</name>
</gene>